<dbReference type="Proteomes" id="UP000235828">
    <property type="component" value="Chromosome A"/>
</dbReference>
<dbReference type="EMBL" id="LT960611">
    <property type="protein sequence ID" value="SON49505.1"/>
    <property type="molecule type" value="Genomic_DNA"/>
</dbReference>
<keyword evidence="4" id="KW-1185">Reference proteome</keyword>
<protein>
    <submittedName>
        <fullName evidence="3">Membrane associated secretion system protein</fullName>
    </submittedName>
</protein>
<organism evidence="3 4">
    <name type="scientific">Vibrio tapetis subsp. tapetis</name>
    <dbReference type="NCBI Taxonomy" id="1671868"/>
    <lineage>
        <taxon>Bacteria</taxon>
        <taxon>Pseudomonadati</taxon>
        <taxon>Pseudomonadota</taxon>
        <taxon>Gammaproteobacteria</taxon>
        <taxon>Vibrionales</taxon>
        <taxon>Vibrionaceae</taxon>
        <taxon>Vibrio</taxon>
    </lineage>
</organism>
<keyword evidence="1" id="KW-1133">Transmembrane helix</keyword>
<dbReference type="OrthoDB" id="6555614at2"/>
<dbReference type="RefSeq" id="WP_102522163.1">
    <property type="nucleotide sequence ID" value="NZ_LT960611.1"/>
</dbReference>
<keyword evidence="1" id="KW-0812">Transmembrane</keyword>
<dbReference type="KEGG" id="vta:A1526"/>
<keyword evidence="1" id="KW-0472">Membrane</keyword>
<gene>
    <name evidence="3" type="ORF">VTAP4600_A1526</name>
</gene>
<evidence type="ECO:0000313" key="4">
    <source>
        <dbReference type="Proteomes" id="UP000235828"/>
    </source>
</evidence>
<evidence type="ECO:0000259" key="2">
    <source>
        <dbReference type="Pfam" id="PF07811"/>
    </source>
</evidence>
<evidence type="ECO:0000256" key="1">
    <source>
        <dbReference type="SAM" id="Phobius"/>
    </source>
</evidence>
<sequence length="160" mass="18044">MKQQSGVVTVEFALGFGLFWMMVVAWMEMSMMSYVSAISDLAISEASREAKKETSSYISAFYQVLNESDSIWKNLVDEENFSASVRYINTFDDLLAVADTCAVAEGSQTNTCGTESNAAIAIYSISYNYQSVFTYFLDTESVFSREVIVVQEYERDQFQI</sequence>
<proteinExistence type="predicted"/>
<dbReference type="Pfam" id="PF07811">
    <property type="entry name" value="TadE"/>
    <property type="match status" value="1"/>
</dbReference>
<reference evidence="3 4" key="1">
    <citation type="submission" date="2017-10" db="EMBL/GenBank/DDBJ databases">
        <authorList>
            <person name="Banno H."/>
            <person name="Chua N.-H."/>
        </authorList>
    </citation>
    <scope>NUCLEOTIDE SEQUENCE [LARGE SCALE GENOMIC DNA]</scope>
    <source>
        <strain evidence="3">Vibrio tapetis CECT4600</strain>
    </source>
</reference>
<dbReference type="AlphaFoldDB" id="A0A2N8ZC69"/>
<dbReference type="InterPro" id="IPR012495">
    <property type="entry name" value="TadE-like_dom"/>
</dbReference>
<name>A0A2N8ZC69_9VIBR</name>
<feature type="transmembrane region" description="Helical" evidence="1">
    <location>
        <begin position="6"/>
        <end position="27"/>
    </location>
</feature>
<evidence type="ECO:0000313" key="3">
    <source>
        <dbReference type="EMBL" id="SON49505.1"/>
    </source>
</evidence>
<accession>A0A2N8ZC69</accession>
<feature type="domain" description="TadE-like" evidence="2">
    <location>
        <begin position="6"/>
        <end position="48"/>
    </location>
</feature>